<comment type="caution">
    <text evidence="2">The sequence shown here is derived from an EMBL/GenBank/DDBJ whole genome shotgun (WGS) entry which is preliminary data.</text>
</comment>
<evidence type="ECO:0000313" key="2">
    <source>
        <dbReference type="EMBL" id="RCH84315.1"/>
    </source>
</evidence>
<name>A0A367J304_RHIST</name>
<gene>
    <name evidence="2" type="ORF">CU098_002475</name>
</gene>
<feature type="compositionally biased region" description="Basic and acidic residues" evidence="1">
    <location>
        <begin position="31"/>
        <end position="41"/>
    </location>
</feature>
<keyword evidence="3" id="KW-1185">Reference proteome</keyword>
<dbReference type="EMBL" id="PJQM01004479">
    <property type="protein sequence ID" value="RCH84315.1"/>
    <property type="molecule type" value="Genomic_DNA"/>
</dbReference>
<proteinExistence type="predicted"/>
<feature type="compositionally biased region" description="Basic and acidic residues" evidence="1">
    <location>
        <begin position="1"/>
        <end position="14"/>
    </location>
</feature>
<feature type="region of interest" description="Disordered" evidence="1">
    <location>
        <begin position="1"/>
        <end position="55"/>
    </location>
</feature>
<feature type="non-terminal residue" evidence="2">
    <location>
        <position position="55"/>
    </location>
</feature>
<feature type="compositionally biased region" description="Low complexity" evidence="1">
    <location>
        <begin position="18"/>
        <end position="29"/>
    </location>
</feature>
<dbReference type="Proteomes" id="UP000253551">
    <property type="component" value="Unassembled WGS sequence"/>
</dbReference>
<accession>A0A367J304</accession>
<dbReference type="AlphaFoldDB" id="A0A367J304"/>
<protein>
    <submittedName>
        <fullName evidence="2">Uncharacterized protein</fullName>
    </submittedName>
</protein>
<reference evidence="2 3" key="1">
    <citation type="journal article" date="2018" name="G3 (Bethesda)">
        <title>Phylogenetic and Phylogenomic Definition of Rhizopus Species.</title>
        <authorList>
            <person name="Gryganskyi A.P."/>
            <person name="Golan J."/>
            <person name="Dolatabadi S."/>
            <person name="Mondo S."/>
            <person name="Robb S."/>
            <person name="Idnurm A."/>
            <person name="Muszewska A."/>
            <person name="Steczkiewicz K."/>
            <person name="Masonjones S."/>
            <person name="Liao H.L."/>
            <person name="Gajdeczka M.T."/>
            <person name="Anike F."/>
            <person name="Vuek A."/>
            <person name="Anishchenko I.M."/>
            <person name="Voigt K."/>
            <person name="de Hoog G.S."/>
            <person name="Smith M.E."/>
            <person name="Heitman J."/>
            <person name="Vilgalys R."/>
            <person name="Stajich J.E."/>
        </authorList>
    </citation>
    <scope>NUCLEOTIDE SEQUENCE [LARGE SCALE GENOMIC DNA]</scope>
    <source>
        <strain evidence="2 3">LSU 92-RS-03</strain>
    </source>
</reference>
<evidence type="ECO:0000256" key="1">
    <source>
        <dbReference type="SAM" id="MobiDB-lite"/>
    </source>
</evidence>
<sequence length="55" mass="6269">MLERIDTTVHKDLEPIQTGSTSKTLTGSGFFDDKEEKHLDITNELEEPILDDHDL</sequence>
<organism evidence="2 3">
    <name type="scientific">Rhizopus stolonifer</name>
    <name type="common">Rhizopus nigricans</name>
    <dbReference type="NCBI Taxonomy" id="4846"/>
    <lineage>
        <taxon>Eukaryota</taxon>
        <taxon>Fungi</taxon>
        <taxon>Fungi incertae sedis</taxon>
        <taxon>Mucoromycota</taxon>
        <taxon>Mucoromycotina</taxon>
        <taxon>Mucoromycetes</taxon>
        <taxon>Mucorales</taxon>
        <taxon>Mucorineae</taxon>
        <taxon>Rhizopodaceae</taxon>
        <taxon>Rhizopus</taxon>
    </lineage>
</organism>
<evidence type="ECO:0000313" key="3">
    <source>
        <dbReference type="Proteomes" id="UP000253551"/>
    </source>
</evidence>